<name>A0A8J5QFY3_9ASCO</name>
<dbReference type="OrthoDB" id="2103474at2759"/>
<dbReference type="InterPro" id="IPR025187">
    <property type="entry name" value="DUF4112"/>
</dbReference>
<keyword evidence="2" id="KW-0812">Transmembrane</keyword>
<dbReference type="GeneID" id="73472006"/>
<keyword evidence="2" id="KW-1133">Transmembrane helix</keyword>
<dbReference type="Proteomes" id="UP000694255">
    <property type="component" value="Unassembled WGS sequence"/>
</dbReference>
<evidence type="ECO:0000313" key="3">
    <source>
        <dbReference type="EMBL" id="KAG7661314.1"/>
    </source>
</evidence>
<evidence type="ECO:0000256" key="2">
    <source>
        <dbReference type="SAM" id="Phobius"/>
    </source>
</evidence>
<dbReference type="AlphaFoldDB" id="A0A8J5QFY3"/>
<comment type="caution">
    <text evidence="3">The sequence shown here is derived from an EMBL/GenBank/DDBJ whole genome shotgun (WGS) entry which is preliminary data.</text>
</comment>
<keyword evidence="2" id="KW-0472">Membrane</keyword>
<dbReference type="PANTHER" id="PTHR35519:SF2">
    <property type="entry name" value="PH DOMAIN PROTEIN"/>
    <property type="match status" value="1"/>
</dbReference>
<evidence type="ECO:0000256" key="1">
    <source>
        <dbReference type="SAM" id="MobiDB-lite"/>
    </source>
</evidence>
<dbReference type="Pfam" id="PF13430">
    <property type="entry name" value="DUF4112"/>
    <property type="match status" value="1"/>
</dbReference>
<evidence type="ECO:0000313" key="4">
    <source>
        <dbReference type="Proteomes" id="UP000694255"/>
    </source>
</evidence>
<feature type="compositionally biased region" description="Polar residues" evidence="1">
    <location>
        <begin position="181"/>
        <end position="191"/>
    </location>
</feature>
<proteinExistence type="predicted"/>
<feature type="compositionally biased region" description="Basic and acidic residues" evidence="1">
    <location>
        <begin position="197"/>
        <end position="210"/>
    </location>
</feature>
<sequence>MSQLLYSYFLKKSSLDHIADVGESENDPYFETIPDNELHFYQRKGAKRKKKLPGFIPKHDLKILNSIKTSAYRLDLQLSMCGIRLGWAGIIGLIPWIGDAIAFYFAYSLVQKAKTVDGGISKVLEAEMMSNVLLDFGIGLIPIVGDLINIMYKCNSRNFILLEKHLIKKYEGTNHAAEPTKVTTEGSSSATNKHKAKTEPLPEKSKKEEAAAVAVPPPTHKPPLPTRESETHHISAPPPDVYAKPPDVAQKV</sequence>
<feature type="transmembrane region" description="Helical" evidence="2">
    <location>
        <begin position="85"/>
        <end position="107"/>
    </location>
</feature>
<accession>A0A8J5QFY3</accession>
<dbReference type="RefSeq" id="XP_049261547.1">
    <property type="nucleotide sequence ID" value="XM_049409247.1"/>
</dbReference>
<keyword evidence="4" id="KW-1185">Reference proteome</keyword>
<evidence type="ECO:0008006" key="5">
    <source>
        <dbReference type="Google" id="ProtNLM"/>
    </source>
</evidence>
<gene>
    <name evidence="3" type="ORF">J8A68_005206</name>
</gene>
<dbReference type="PANTHER" id="PTHR35519">
    <property type="entry name" value="MEMBRANE PROTEINS"/>
    <property type="match status" value="1"/>
</dbReference>
<protein>
    <recommendedName>
        <fullName evidence="5">DUF4112 domain-containing protein</fullName>
    </recommendedName>
</protein>
<organism evidence="3 4">
    <name type="scientific">[Candida] subhashii</name>
    <dbReference type="NCBI Taxonomy" id="561895"/>
    <lineage>
        <taxon>Eukaryota</taxon>
        <taxon>Fungi</taxon>
        <taxon>Dikarya</taxon>
        <taxon>Ascomycota</taxon>
        <taxon>Saccharomycotina</taxon>
        <taxon>Pichiomycetes</taxon>
        <taxon>Debaryomycetaceae</taxon>
        <taxon>Spathaspora</taxon>
    </lineage>
</organism>
<feature type="transmembrane region" description="Helical" evidence="2">
    <location>
        <begin position="132"/>
        <end position="152"/>
    </location>
</feature>
<feature type="compositionally biased region" description="Pro residues" evidence="1">
    <location>
        <begin position="215"/>
        <end position="225"/>
    </location>
</feature>
<feature type="region of interest" description="Disordered" evidence="1">
    <location>
        <begin position="177"/>
        <end position="252"/>
    </location>
</feature>
<reference evidence="3 4" key="1">
    <citation type="journal article" date="2021" name="DNA Res.">
        <title>Genome analysis of Candida subhashii reveals its hybrid nature and dual mitochondrial genome conformations.</title>
        <authorList>
            <person name="Mixao V."/>
            <person name="Hegedusova E."/>
            <person name="Saus E."/>
            <person name="Pryszcz L.P."/>
            <person name="Cillingova A."/>
            <person name="Nosek J."/>
            <person name="Gabaldon T."/>
        </authorList>
    </citation>
    <scope>NUCLEOTIDE SEQUENCE [LARGE SCALE GENOMIC DNA]</scope>
    <source>
        <strain evidence="3 4">CBS 10753</strain>
    </source>
</reference>
<dbReference type="EMBL" id="JAGSYN010000222">
    <property type="protein sequence ID" value="KAG7661314.1"/>
    <property type="molecule type" value="Genomic_DNA"/>
</dbReference>